<feature type="compositionally biased region" description="Low complexity" evidence="1">
    <location>
        <begin position="57"/>
        <end position="67"/>
    </location>
</feature>
<evidence type="ECO:0000256" key="1">
    <source>
        <dbReference type="SAM" id="MobiDB-lite"/>
    </source>
</evidence>
<accession>C1KDH7</accession>
<protein>
    <submittedName>
        <fullName evidence="2">Putative coat protein</fullName>
    </submittedName>
</protein>
<sequence>MSSIPDFASMNESDRLKYFEEQQKKQKELIDQSIKSKQTMSAMRVRPVFQQARNNVTSVNTSSSVPTKAVPPQPFSGTSSSANNMLRLAFGENPFRPKQRFGQNGFVPDSQHLFALLSVMDAKMASTRKFVEGCEFWTPLVSQYYLSVLIFIQVARAKHEAGLLSGELADVYDLFCGHSPAINLNALPVPGPFLNMLSQVAAHIPHLVDMDNICPIVPNNLEATNTSYYLYTGQCQNLRGRLPNVPYILDQLHQLGVLLTANPVGIDVANQGRVLHHSFLGVPMFDATVAPGNAAQWNSRVAFDAGFTASGSFIAVDPAARHPFFLNRGLLSQITDYAALINVTRPARQNAAAVTPSWTQFLGLDNMPFFLQVVRIMSWYSKFWQGSSDLMSFTPSGHTGGQNTFELVNPPASLNAMTAGGRFYTLDLKSKGYSRNPLAPDADCFDAALGPINLSWTPADMFAGKLARNGAIADETTLSNTRTAGPYFSETIVDITGEINPSSAYAGILNQYYYSSVALKN</sequence>
<dbReference type="GO" id="GO:0019028">
    <property type="term" value="C:viral capsid"/>
    <property type="evidence" value="ECO:0007669"/>
    <property type="project" value="UniProtKB-KW"/>
</dbReference>
<evidence type="ECO:0000313" key="3">
    <source>
        <dbReference type="Proteomes" id="UP000242695"/>
    </source>
</evidence>
<dbReference type="KEGG" id="vg:37629300"/>
<name>C1KDH7_9VIRU</name>
<dbReference type="OrthoDB" id="5135at10239"/>
<dbReference type="Proteomes" id="UP000242695">
    <property type="component" value="Genome"/>
</dbReference>
<dbReference type="GeneID" id="37629300"/>
<reference evidence="2 3" key="1">
    <citation type="journal article" date="2010" name="Fungal Biol.">
        <title>A novel putative partitivirus of the saprotrophic fungus Heterobasidion ecrustosum infects pathogenic species of the Heterobasidion annosum complex.</title>
        <authorList>
            <person name="Vainio E.J."/>
            <person name="Korhonen K."/>
            <person name="Tuomivirta T.T."/>
            <person name="Hantula J."/>
        </authorList>
    </citation>
    <scope>NUCLEOTIDE SEQUENCE [LARGE SCALE GENOMIC DNA]</scope>
    <source>
        <strain evidence="2 3">HetRV3-ec1</strain>
    </source>
</reference>
<dbReference type="RefSeq" id="YP_009508057.1">
    <property type="nucleotide sequence ID" value="NC_038835.1"/>
</dbReference>
<keyword evidence="2" id="KW-0946">Virion</keyword>
<proteinExistence type="predicted"/>
<keyword evidence="3" id="KW-1185">Reference proteome</keyword>
<evidence type="ECO:0000313" key="2">
    <source>
        <dbReference type="EMBL" id="ACO37246.1"/>
    </source>
</evidence>
<keyword evidence="2" id="KW-0167">Capsid protein</keyword>
<feature type="region of interest" description="Disordered" evidence="1">
    <location>
        <begin position="57"/>
        <end position="79"/>
    </location>
</feature>
<organism evidence="2 3">
    <name type="scientific">Heterobasidion partitivirus 3</name>
    <dbReference type="NCBI Taxonomy" id="631431"/>
    <lineage>
        <taxon>Viruses</taxon>
        <taxon>Riboviria</taxon>
        <taxon>Orthornavirae</taxon>
        <taxon>Pisuviricota</taxon>
        <taxon>Duplopiviricetes</taxon>
        <taxon>Durnavirales</taxon>
        <taxon>Partitiviridae</taxon>
        <taxon>Alphapartitivirus</taxon>
        <taxon>Alphapartitivirus triheterobasidion</taxon>
    </lineage>
</organism>
<dbReference type="EMBL" id="FJ816272">
    <property type="protein sequence ID" value="ACO37246.1"/>
    <property type="molecule type" value="Genomic_RNA"/>
</dbReference>